<organism evidence="1 2">
    <name type="scientific">Shimia litoralis</name>
    <dbReference type="NCBI Taxonomy" id="420403"/>
    <lineage>
        <taxon>Bacteria</taxon>
        <taxon>Pseudomonadati</taxon>
        <taxon>Pseudomonadota</taxon>
        <taxon>Alphaproteobacteria</taxon>
        <taxon>Rhodobacterales</taxon>
        <taxon>Roseobacteraceae</taxon>
    </lineage>
</organism>
<keyword evidence="2" id="KW-1185">Reference proteome</keyword>
<accession>A0A4U7MXR8</accession>
<proteinExistence type="predicted"/>
<protein>
    <submittedName>
        <fullName evidence="1">LamG domain-containing protein</fullName>
    </submittedName>
</protein>
<sequence>MSWVKTTDTGLHGLFTSSDQIGGIFGTSYLTGLFSSGKLQFRISDGTHTAALDSHPYYVDDTGWVLVAMGRRDGMFFTNVNGSDEKTVAVPAGMTVSAPSGLRIGQFYWDGQFWSQPQARYSLWRVSASAPSAAQIKAIHDIERLWFQAGAAITIGGSSSNVLDLAVDPVTDLRHILTQDGHTVMTPQGLRTAFTPGSWTKVSAFDGDIILT</sequence>
<dbReference type="Gene3D" id="2.60.120.200">
    <property type="match status" value="1"/>
</dbReference>
<evidence type="ECO:0000313" key="1">
    <source>
        <dbReference type="EMBL" id="TKZ18002.1"/>
    </source>
</evidence>
<dbReference type="AlphaFoldDB" id="A0A4U7MXR8"/>
<dbReference type="SUPFAM" id="SSF49899">
    <property type="entry name" value="Concanavalin A-like lectins/glucanases"/>
    <property type="match status" value="1"/>
</dbReference>
<name>A0A4U7MXR8_9RHOB</name>
<evidence type="ECO:0000313" key="2">
    <source>
        <dbReference type="Proteomes" id="UP000306575"/>
    </source>
</evidence>
<reference evidence="1 2" key="1">
    <citation type="submission" date="2019-04" db="EMBL/GenBank/DDBJ databases">
        <title>Genome sequence of Pelagicola litoralis CL-ES2.</title>
        <authorList>
            <person name="Cao J."/>
        </authorList>
    </citation>
    <scope>NUCLEOTIDE SEQUENCE [LARGE SCALE GENOMIC DNA]</scope>
    <source>
        <strain evidence="1 2">CL-ES2</strain>
    </source>
</reference>
<comment type="caution">
    <text evidence="1">The sequence shown here is derived from an EMBL/GenBank/DDBJ whole genome shotgun (WGS) entry which is preliminary data.</text>
</comment>
<gene>
    <name evidence="1" type="ORF">FAP39_13680</name>
</gene>
<dbReference type="EMBL" id="SULI01000019">
    <property type="protein sequence ID" value="TKZ18002.1"/>
    <property type="molecule type" value="Genomic_DNA"/>
</dbReference>
<dbReference type="Proteomes" id="UP000306575">
    <property type="component" value="Unassembled WGS sequence"/>
</dbReference>
<dbReference type="InterPro" id="IPR013320">
    <property type="entry name" value="ConA-like_dom_sf"/>
</dbReference>